<protein>
    <recommendedName>
        <fullName evidence="4">Methyltransferase</fullName>
        <ecNumber evidence="4">2.1.1.-</ecNumber>
    </recommendedName>
</protein>
<name>A0ABV4XX21_9CYAN</name>
<reference evidence="6 7" key="1">
    <citation type="submission" date="2024-09" db="EMBL/GenBank/DDBJ databases">
        <title>Floridaenema gen nov. (Aerosakkonemataceae, Aerosakkonematales ord. nov., Cyanobacteria) from benthic tropical and subtropical fresh waters, with the description of four new species.</title>
        <authorList>
            <person name="Moretto J.A."/>
            <person name="Berthold D.E."/>
            <person name="Lefler F.W."/>
            <person name="Huang I.-S."/>
            <person name="Laughinghouse H. IV."/>
        </authorList>
    </citation>
    <scope>NUCLEOTIDE SEQUENCE [LARGE SCALE GENOMIC DNA]</scope>
    <source>
        <strain evidence="6 7">BLCC-F50</strain>
    </source>
</reference>
<dbReference type="Proteomes" id="UP001576784">
    <property type="component" value="Unassembled WGS sequence"/>
</dbReference>
<evidence type="ECO:0000259" key="5">
    <source>
        <dbReference type="Pfam" id="PF01555"/>
    </source>
</evidence>
<dbReference type="RefSeq" id="WP_413265918.1">
    <property type="nucleotide sequence ID" value="NZ_JBHFNR010000191.1"/>
</dbReference>
<keyword evidence="7" id="KW-1185">Reference proteome</keyword>
<dbReference type="PRINTS" id="PR00508">
    <property type="entry name" value="S21N4MTFRASE"/>
</dbReference>
<dbReference type="PROSITE" id="PS00092">
    <property type="entry name" value="N6_MTASE"/>
    <property type="match status" value="1"/>
</dbReference>
<dbReference type="CDD" id="cd00093">
    <property type="entry name" value="HTH_XRE"/>
    <property type="match status" value="1"/>
</dbReference>
<keyword evidence="2 6" id="KW-0489">Methyltransferase</keyword>
<dbReference type="EMBL" id="JBHFNR010000191">
    <property type="protein sequence ID" value="MFB2896290.1"/>
    <property type="molecule type" value="Genomic_DNA"/>
</dbReference>
<feature type="domain" description="DNA methylase N-4/N-6" evidence="5">
    <location>
        <begin position="29"/>
        <end position="309"/>
    </location>
</feature>
<dbReference type="InterPro" id="IPR002052">
    <property type="entry name" value="DNA_methylase_N6_adenine_CS"/>
</dbReference>
<accession>A0ABV4XX21</accession>
<dbReference type="SUPFAM" id="SSF53335">
    <property type="entry name" value="S-adenosyl-L-methionine-dependent methyltransferases"/>
    <property type="match status" value="1"/>
</dbReference>
<gene>
    <name evidence="6" type="ORF">ACE1CI_25550</name>
</gene>
<organism evidence="6 7">
    <name type="scientific">Floridaenema flaviceps BLCC-F50</name>
    <dbReference type="NCBI Taxonomy" id="3153642"/>
    <lineage>
        <taxon>Bacteria</taxon>
        <taxon>Bacillati</taxon>
        <taxon>Cyanobacteriota</taxon>
        <taxon>Cyanophyceae</taxon>
        <taxon>Oscillatoriophycideae</taxon>
        <taxon>Aerosakkonematales</taxon>
        <taxon>Aerosakkonemataceae</taxon>
        <taxon>Floridanema</taxon>
        <taxon>Floridanema flaviceps</taxon>
    </lineage>
</organism>
<evidence type="ECO:0000313" key="6">
    <source>
        <dbReference type="EMBL" id="MFB2896290.1"/>
    </source>
</evidence>
<dbReference type="GO" id="GO:0008168">
    <property type="term" value="F:methyltransferase activity"/>
    <property type="evidence" value="ECO:0007669"/>
    <property type="project" value="UniProtKB-KW"/>
</dbReference>
<sequence length="346" mass="39207">MEIYFKSAQVTLYQGDCLEVLRSLPDNSVNLILTDPPYHSTKKANIVGDRDFKNDRDYLNWLDKIAEQWQRVLTPNGSLYCFASPKMAAKIEVMLDERFNVLASITWTKPNDPGYDGWKQKTKKESLRAWYSHTERIIFAESASKEEPKQSAFGSLLKKTRKAAGLSTIQLTEAIGEYGSINHGGAVSNWETGRNIPDRTQYEKLKLAFSKHSPQIPELPDYETIIRPFYVTADIPYTDVWDFPTVKPYPGKHPAEKPLDLITHIIKASSYPNNVVLDCFAGSGVVGQAAKMLGRQAILIEIEERWCQKIAVRCSEPTQSLPEVKKTAFEWQKEPLFQLLTTGDGI</sequence>
<comment type="caution">
    <text evidence="6">The sequence shown here is derived from an EMBL/GenBank/DDBJ whole genome shotgun (WGS) entry which is preliminary data.</text>
</comment>
<dbReference type="Gene3D" id="1.10.260.40">
    <property type="entry name" value="lambda repressor-like DNA-binding domains"/>
    <property type="match status" value="1"/>
</dbReference>
<evidence type="ECO:0000256" key="2">
    <source>
        <dbReference type="ARBA" id="ARBA00022603"/>
    </source>
</evidence>
<dbReference type="GO" id="GO:0032259">
    <property type="term" value="P:methylation"/>
    <property type="evidence" value="ECO:0007669"/>
    <property type="project" value="UniProtKB-KW"/>
</dbReference>
<dbReference type="Pfam" id="PF01555">
    <property type="entry name" value="N6_N4_Mtase"/>
    <property type="match status" value="1"/>
</dbReference>
<proteinExistence type="inferred from homology"/>
<evidence type="ECO:0000313" key="7">
    <source>
        <dbReference type="Proteomes" id="UP001576784"/>
    </source>
</evidence>
<dbReference type="InterPro" id="IPR029063">
    <property type="entry name" value="SAM-dependent_MTases_sf"/>
</dbReference>
<keyword evidence="3" id="KW-0808">Transferase</keyword>
<evidence type="ECO:0000256" key="3">
    <source>
        <dbReference type="ARBA" id="ARBA00022679"/>
    </source>
</evidence>
<comment type="similarity">
    <text evidence="1 4">Belongs to the N(4)/N(6)-methyltransferase family.</text>
</comment>
<dbReference type="InterPro" id="IPR001387">
    <property type="entry name" value="Cro/C1-type_HTH"/>
</dbReference>
<dbReference type="Gene3D" id="3.40.50.150">
    <property type="entry name" value="Vaccinia Virus protein VP39"/>
    <property type="match status" value="1"/>
</dbReference>
<dbReference type="EC" id="2.1.1.-" evidence="4"/>
<evidence type="ECO:0000256" key="4">
    <source>
        <dbReference type="RuleBase" id="RU362026"/>
    </source>
</evidence>
<dbReference type="InterPro" id="IPR001091">
    <property type="entry name" value="RM_Methyltransferase"/>
</dbReference>
<evidence type="ECO:0000256" key="1">
    <source>
        <dbReference type="ARBA" id="ARBA00006594"/>
    </source>
</evidence>
<dbReference type="InterPro" id="IPR010982">
    <property type="entry name" value="Lambda_DNA-bd_dom_sf"/>
</dbReference>
<dbReference type="InterPro" id="IPR002941">
    <property type="entry name" value="DNA_methylase_N4/N6"/>
</dbReference>